<keyword evidence="6" id="KW-0812">Transmembrane</keyword>
<sequence>MAPYSTEKEILEIHEILKQTFASGRTKELAWRKWQLKQLWWLVADNEDHLNRHPLESMASDIAGLKGDILEHIKHLEKWTRTVKVDGAGILFGTLSGAKIRKDPLGVALILGAWNFPILLILQPLIAAISAGCCALLKPSEMSTSCSELLDELVPQYLDTSAIRLVTGGPSESTFLLSLRFDKIFFTGSSKIARIISAAAAKHLTPVVLELGGQGPTIVTKSADIELAARRISWAKFTNAGQICLSVNHVFAEPEIADKLVERLGYWNEQYLSQGNDDMCRVINDRNFNRLTDLLDCSKGQTVQGGQRIPAERYIAPTIVDHVTMDDSLMSEELFGPILPVLRMSAKDAVTTINSMPSPLALYIFSGDTNQIDWIINSTISGGVTVNNVMLHAAVPNAPFGGVGEAGYGAYHGPYGIDSFSHRRVILQPPKWLDKLMGFTYPPYSMKSLKWLAVKNSLGFKRGETLEDQRRSPGAVTKFIRRAVLGGLISSIAYYLHLKGRI</sequence>
<feature type="active site" evidence="5">
    <location>
        <position position="244"/>
    </location>
</feature>
<evidence type="ECO:0000259" key="7">
    <source>
        <dbReference type="Pfam" id="PF00171"/>
    </source>
</evidence>
<gene>
    <name evidence="8" type="ORF">N7468_004907</name>
</gene>
<dbReference type="OrthoDB" id="440325at2759"/>
<evidence type="ECO:0000256" key="4">
    <source>
        <dbReference type="PIRNR" id="PIRNR036492"/>
    </source>
</evidence>
<dbReference type="PANTHER" id="PTHR43570:SF16">
    <property type="entry name" value="ALDEHYDE DEHYDROGENASE TYPE III, ISOFORM Q"/>
    <property type="match status" value="1"/>
</dbReference>
<keyword evidence="2" id="KW-0125">Carotenoid biosynthesis</keyword>
<dbReference type="GO" id="GO:0005737">
    <property type="term" value="C:cytoplasm"/>
    <property type="evidence" value="ECO:0007669"/>
    <property type="project" value="TreeGrafter"/>
</dbReference>
<dbReference type="Proteomes" id="UP001150941">
    <property type="component" value="Unassembled WGS sequence"/>
</dbReference>
<evidence type="ECO:0000256" key="1">
    <source>
        <dbReference type="ARBA" id="ARBA00009986"/>
    </source>
</evidence>
<dbReference type="InterPro" id="IPR015590">
    <property type="entry name" value="Aldehyde_DH_dom"/>
</dbReference>
<dbReference type="FunFam" id="3.40.605.10:FF:000004">
    <property type="entry name" value="Aldehyde dehydrogenase"/>
    <property type="match status" value="1"/>
</dbReference>
<dbReference type="GeneID" id="83201507"/>
<dbReference type="Pfam" id="PF00171">
    <property type="entry name" value="Aldedh"/>
    <property type="match status" value="1"/>
</dbReference>
<dbReference type="InterPro" id="IPR016161">
    <property type="entry name" value="Ald_DH/histidinol_DH"/>
</dbReference>
<dbReference type="InterPro" id="IPR012394">
    <property type="entry name" value="Aldehyde_DH_NAD(P)"/>
</dbReference>
<keyword evidence="9" id="KW-1185">Reference proteome</keyword>
<dbReference type="GO" id="GO:0004029">
    <property type="term" value="F:aldehyde dehydrogenase (NAD+) activity"/>
    <property type="evidence" value="ECO:0007669"/>
    <property type="project" value="TreeGrafter"/>
</dbReference>
<dbReference type="Gene3D" id="3.40.309.10">
    <property type="entry name" value="Aldehyde Dehydrogenase, Chain A, domain 2"/>
    <property type="match status" value="1"/>
</dbReference>
<dbReference type="InterPro" id="IPR016162">
    <property type="entry name" value="Ald_DH_N"/>
</dbReference>
<dbReference type="GO" id="GO:0006081">
    <property type="term" value="P:aldehyde metabolic process"/>
    <property type="evidence" value="ECO:0007669"/>
    <property type="project" value="InterPro"/>
</dbReference>
<organism evidence="8 9">
    <name type="scientific">Penicillium chermesinum</name>
    <dbReference type="NCBI Taxonomy" id="63820"/>
    <lineage>
        <taxon>Eukaryota</taxon>
        <taxon>Fungi</taxon>
        <taxon>Dikarya</taxon>
        <taxon>Ascomycota</taxon>
        <taxon>Pezizomycotina</taxon>
        <taxon>Eurotiomycetes</taxon>
        <taxon>Eurotiomycetidae</taxon>
        <taxon>Eurotiales</taxon>
        <taxon>Aspergillaceae</taxon>
        <taxon>Penicillium</taxon>
    </lineage>
</organism>
<keyword evidence="6" id="KW-0472">Membrane</keyword>
<dbReference type="RefSeq" id="XP_058333207.1">
    <property type="nucleotide sequence ID" value="XM_058474204.1"/>
</dbReference>
<dbReference type="PANTHER" id="PTHR43570">
    <property type="entry name" value="ALDEHYDE DEHYDROGENASE"/>
    <property type="match status" value="1"/>
</dbReference>
<feature type="domain" description="Aldehyde dehydrogenase" evidence="7">
    <location>
        <begin position="3"/>
        <end position="424"/>
    </location>
</feature>
<dbReference type="InterPro" id="IPR016163">
    <property type="entry name" value="Ald_DH_C"/>
</dbReference>
<comment type="caution">
    <text evidence="8">The sequence shown here is derived from an EMBL/GenBank/DDBJ whole genome shotgun (WGS) entry which is preliminary data.</text>
</comment>
<evidence type="ECO:0000256" key="3">
    <source>
        <dbReference type="ARBA" id="ARBA00023002"/>
    </source>
</evidence>
<evidence type="ECO:0000256" key="6">
    <source>
        <dbReference type="SAM" id="Phobius"/>
    </source>
</evidence>
<keyword evidence="3 4" id="KW-0560">Oxidoreductase</keyword>
<dbReference type="GO" id="GO:0016117">
    <property type="term" value="P:carotenoid biosynthetic process"/>
    <property type="evidence" value="ECO:0007669"/>
    <property type="project" value="UniProtKB-KW"/>
</dbReference>
<reference evidence="8" key="1">
    <citation type="submission" date="2022-11" db="EMBL/GenBank/DDBJ databases">
        <authorList>
            <person name="Petersen C."/>
        </authorList>
    </citation>
    <scope>NUCLEOTIDE SEQUENCE</scope>
    <source>
        <strain evidence="8">IBT 19713</strain>
    </source>
</reference>
<evidence type="ECO:0000313" key="9">
    <source>
        <dbReference type="Proteomes" id="UP001150941"/>
    </source>
</evidence>
<evidence type="ECO:0000313" key="8">
    <source>
        <dbReference type="EMBL" id="KAJ5240288.1"/>
    </source>
</evidence>
<comment type="similarity">
    <text evidence="1 4">Belongs to the aldehyde dehydrogenase family.</text>
</comment>
<feature type="active site" evidence="5">
    <location>
        <position position="210"/>
    </location>
</feature>
<name>A0A9W9P9C6_9EURO</name>
<keyword evidence="6" id="KW-1133">Transmembrane helix</keyword>
<dbReference type="Gene3D" id="3.40.605.10">
    <property type="entry name" value="Aldehyde Dehydrogenase, Chain A, domain 1"/>
    <property type="match status" value="1"/>
</dbReference>
<protein>
    <recommendedName>
        <fullName evidence="4">Aldehyde dehydrogenase</fullName>
    </recommendedName>
</protein>
<proteinExistence type="inferred from homology"/>
<dbReference type="EMBL" id="JAPQKS010000003">
    <property type="protein sequence ID" value="KAJ5240288.1"/>
    <property type="molecule type" value="Genomic_DNA"/>
</dbReference>
<accession>A0A9W9P9C6</accession>
<dbReference type="SUPFAM" id="SSF53720">
    <property type="entry name" value="ALDH-like"/>
    <property type="match status" value="1"/>
</dbReference>
<dbReference type="AlphaFoldDB" id="A0A9W9P9C6"/>
<reference evidence="8" key="2">
    <citation type="journal article" date="2023" name="IMA Fungus">
        <title>Comparative genomic study of the Penicillium genus elucidates a diverse pangenome and 15 lateral gene transfer events.</title>
        <authorList>
            <person name="Petersen C."/>
            <person name="Sorensen T."/>
            <person name="Nielsen M.R."/>
            <person name="Sondergaard T.E."/>
            <person name="Sorensen J.L."/>
            <person name="Fitzpatrick D.A."/>
            <person name="Frisvad J.C."/>
            <person name="Nielsen K.L."/>
        </authorList>
    </citation>
    <scope>NUCLEOTIDE SEQUENCE</scope>
    <source>
        <strain evidence="8">IBT 19713</strain>
    </source>
</reference>
<dbReference type="PIRSF" id="PIRSF036492">
    <property type="entry name" value="ALDH"/>
    <property type="match status" value="1"/>
</dbReference>
<evidence type="ECO:0000256" key="5">
    <source>
        <dbReference type="PIRSR" id="PIRSR036492-1"/>
    </source>
</evidence>
<feature type="transmembrane region" description="Helical" evidence="6">
    <location>
        <begin position="105"/>
        <end position="126"/>
    </location>
</feature>
<evidence type="ECO:0000256" key="2">
    <source>
        <dbReference type="ARBA" id="ARBA00022746"/>
    </source>
</evidence>